<dbReference type="Pfam" id="PF00300">
    <property type="entry name" value="His_Phos_1"/>
    <property type="match status" value="1"/>
</dbReference>
<dbReference type="InterPro" id="IPR029033">
    <property type="entry name" value="His_PPase_superfam"/>
</dbReference>
<feature type="compositionally biased region" description="Low complexity" evidence="1">
    <location>
        <begin position="229"/>
        <end position="245"/>
    </location>
</feature>
<proteinExistence type="predicted"/>
<dbReference type="SUPFAM" id="SSF53254">
    <property type="entry name" value="Phosphoglycerate mutase-like"/>
    <property type="match status" value="1"/>
</dbReference>
<dbReference type="PANTHER" id="PTHR48100">
    <property type="entry name" value="BROAD-SPECIFICITY PHOSPHATASE YOR283W-RELATED"/>
    <property type="match status" value="1"/>
</dbReference>
<gene>
    <name evidence="2" type="ORF">AADG42_12400</name>
</gene>
<evidence type="ECO:0000313" key="2">
    <source>
        <dbReference type="EMBL" id="XAN08069.1"/>
    </source>
</evidence>
<dbReference type="InterPro" id="IPR022492">
    <property type="entry name" value="Phosphomutase_MSMEG4193_put"/>
</dbReference>
<dbReference type="Gene3D" id="3.40.50.1240">
    <property type="entry name" value="Phosphoglycerate mutase-like"/>
    <property type="match status" value="1"/>
</dbReference>
<dbReference type="PANTHER" id="PTHR48100:SF2">
    <property type="entry name" value="CONSERVED PROTEIN"/>
    <property type="match status" value="1"/>
</dbReference>
<dbReference type="InterPro" id="IPR013078">
    <property type="entry name" value="His_Pase_superF_clade-1"/>
</dbReference>
<dbReference type="NCBIfam" id="TIGR03848">
    <property type="entry name" value="MSMEG_4193"/>
    <property type="match status" value="1"/>
</dbReference>
<dbReference type="Proteomes" id="UP001442841">
    <property type="component" value="Chromosome"/>
</dbReference>
<reference evidence="2 3" key="1">
    <citation type="submission" date="2024-04" db="EMBL/GenBank/DDBJ databases">
        <title>Isolation of an actinomycete strain from pig manure.</title>
        <authorList>
            <person name="Gong T."/>
            <person name="Yu Z."/>
            <person name="An M."/>
            <person name="Wei C."/>
            <person name="Yang W."/>
            <person name="Liu L."/>
        </authorList>
    </citation>
    <scope>NUCLEOTIDE SEQUENCE [LARGE SCALE GENOMIC DNA]</scope>
    <source>
        <strain evidence="2 3">ZF39</strain>
    </source>
</reference>
<keyword evidence="3" id="KW-1185">Reference proteome</keyword>
<sequence>MTTLFLVRHGRSTANTAGVLAGRADGVELDDKGREQAEAARVRLAGVPLAAAVVSPVLRCRQTAQEILTDRDLPEFLEEGLSECDYGEWTGRTLKDLAGEKLWKTVQQQPSAAVFPGGESMTAMWSRSVGAVRNWDRRLAAEHGEHTAWLAVSHGDVIKAILADALGMHLDSFQRIMVDPASVSVIHYTDSRPYVVTMNSTSGDLSTLLPKPGESTDAAVGGGAGAGEGTPAEAAPAGSAATPVEPVETKSGSSCPVADLT</sequence>
<name>A0ABZ3FPT9_9ACTN</name>
<evidence type="ECO:0000256" key="1">
    <source>
        <dbReference type="SAM" id="MobiDB-lite"/>
    </source>
</evidence>
<dbReference type="CDD" id="cd07067">
    <property type="entry name" value="HP_PGM_like"/>
    <property type="match status" value="1"/>
</dbReference>
<dbReference type="InterPro" id="IPR050275">
    <property type="entry name" value="PGM_Phosphatase"/>
</dbReference>
<dbReference type="EMBL" id="CP154795">
    <property type="protein sequence ID" value="XAN08069.1"/>
    <property type="molecule type" value="Genomic_DNA"/>
</dbReference>
<dbReference type="RefSeq" id="WP_425309522.1">
    <property type="nucleotide sequence ID" value="NZ_CP154795.1"/>
</dbReference>
<accession>A0ABZ3FPT9</accession>
<dbReference type="SMART" id="SM00855">
    <property type="entry name" value="PGAM"/>
    <property type="match status" value="1"/>
</dbReference>
<evidence type="ECO:0000313" key="3">
    <source>
        <dbReference type="Proteomes" id="UP001442841"/>
    </source>
</evidence>
<organism evidence="2 3">
    <name type="scientific">Ammonicoccus fulvus</name>
    <dbReference type="NCBI Taxonomy" id="3138240"/>
    <lineage>
        <taxon>Bacteria</taxon>
        <taxon>Bacillati</taxon>
        <taxon>Actinomycetota</taxon>
        <taxon>Actinomycetes</taxon>
        <taxon>Propionibacteriales</taxon>
        <taxon>Propionibacteriaceae</taxon>
        <taxon>Ammonicoccus</taxon>
    </lineage>
</organism>
<feature type="region of interest" description="Disordered" evidence="1">
    <location>
        <begin position="203"/>
        <end position="261"/>
    </location>
</feature>
<protein>
    <submittedName>
        <fullName evidence="2">Histidine phosphatase family protein</fullName>
    </submittedName>
</protein>